<keyword evidence="2" id="KW-1185">Reference proteome</keyword>
<accession>A0ACC0GVX3</accession>
<reference evidence="1 2" key="1">
    <citation type="journal article" date="2022" name="Plant J.">
        <title>Chromosome-level genome of Camellia lanceoleosa provides a valuable resource for understanding genome evolution and self-incompatibility.</title>
        <authorList>
            <person name="Gong W."/>
            <person name="Xiao S."/>
            <person name="Wang L."/>
            <person name="Liao Z."/>
            <person name="Chang Y."/>
            <person name="Mo W."/>
            <person name="Hu G."/>
            <person name="Li W."/>
            <person name="Zhao G."/>
            <person name="Zhu H."/>
            <person name="Hu X."/>
            <person name="Ji K."/>
            <person name="Xiang X."/>
            <person name="Song Q."/>
            <person name="Yuan D."/>
            <person name="Jin S."/>
            <person name="Zhang L."/>
        </authorList>
    </citation>
    <scope>NUCLEOTIDE SEQUENCE [LARGE SCALE GENOMIC DNA]</scope>
    <source>
        <strain evidence="1">SQ_2022a</strain>
    </source>
</reference>
<evidence type="ECO:0000313" key="2">
    <source>
        <dbReference type="Proteomes" id="UP001060215"/>
    </source>
</evidence>
<dbReference type="EMBL" id="CM045766">
    <property type="protein sequence ID" value="KAI8005403.1"/>
    <property type="molecule type" value="Genomic_DNA"/>
</dbReference>
<dbReference type="Proteomes" id="UP001060215">
    <property type="component" value="Chromosome 9"/>
</dbReference>
<name>A0ACC0GVX3_9ERIC</name>
<proteinExistence type="predicted"/>
<sequence>MSSLIRKSLHHLRSAIRASSPTHHHNLYFLQIHRSFSSSSIEATPNQHSFTVNYLINSCGLPLEKALSLSKQVKFETPHKPDSVLALFENHGFTKTQISNLVMKFPRVLLCDPDKTLLPKLEFFKSKGISSTDVAKMLSSAPKVLDRSLRNQIIPSFNFYRNLIQSQDETILAIKRCCWLLLLDPEACVPNIEFLREVGMPNEKIFVLLRYICRSRGFMSNVVTFRRIVVEVEEMGFNPCKLNFVLAIHVLKSISKSTWGKKVEVYKKWGWSEDEILAAFGKHPVFMTVSENKIMRMMDFFVNKIGWKSSLIARKPVLVSLSLEKRIVPRWAVYEVLLSKGLIKNNNNSFINMLVSTEKCFLKKFVNCHEEEAPELLQLYKEKLALAKQL</sequence>
<comment type="caution">
    <text evidence="1">The sequence shown here is derived from an EMBL/GenBank/DDBJ whole genome shotgun (WGS) entry which is preliminary data.</text>
</comment>
<organism evidence="1 2">
    <name type="scientific">Camellia lanceoleosa</name>
    <dbReference type="NCBI Taxonomy" id="1840588"/>
    <lineage>
        <taxon>Eukaryota</taxon>
        <taxon>Viridiplantae</taxon>
        <taxon>Streptophyta</taxon>
        <taxon>Embryophyta</taxon>
        <taxon>Tracheophyta</taxon>
        <taxon>Spermatophyta</taxon>
        <taxon>Magnoliopsida</taxon>
        <taxon>eudicotyledons</taxon>
        <taxon>Gunneridae</taxon>
        <taxon>Pentapetalae</taxon>
        <taxon>asterids</taxon>
        <taxon>Ericales</taxon>
        <taxon>Theaceae</taxon>
        <taxon>Camellia</taxon>
    </lineage>
</organism>
<protein>
    <submittedName>
        <fullName evidence="1">Uncharacterized protein</fullName>
    </submittedName>
</protein>
<gene>
    <name evidence="1" type="ORF">LOK49_LG08G03156</name>
</gene>
<evidence type="ECO:0000313" key="1">
    <source>
        <dbReference type="EMBL" id="KAI8005403.1"/>
    </source>
</evidence>